<accession>A0AAD7DIL1</accession>
<protein>
    <submittedName>
        <fullName evidence="2">Uncharacterized protein</fullName>
    </submittedName>
</protein>
<evidence type="ECO:0000313" key="3">
    <source>
        <dbReference type="Proteomes" id="UP001221757"/>
    </source>
</evidence>
<reference evidence="2" key="1">
    <citation type="submission" date="2023-03" db="EMBL/GenBank/DDBJ databases">
        <title>Massive genome expansion in bonnet fungi (Mycena s.s.) driven by repeated elements and novel gene families across ecological guilds.</title>
        <authorList>
            <consortium name="Lawrence Berkeley National Laboratory"/>
            <person name="Harder C.B."/>
            <person name="Miyauchi S."/>
            <person name="Viragh M."/>
            <person name="Kuo A."/>
            <person name="Thoen E."/>
            <person name="Andreopoulos B."/>
            <person name="Lu D."/>
            <person name="Skrede I."/>
            <person name="Drula E."/>
            <person name="Henrissat B."/>
            <person name="Morin E."/>
            <person name="Kohler A."/>
            <person name="Barry K."/>
            <person name="LaButti K."/>
            <person name="Morin E."/>
            <person name="Salamov A."/>
            <person name="Lipzen A."/>
            <person name="Mereny Z."/>
            <person name="Hegedus B."/>
            <person name="Baldrian P."/>
            <person name="Stursova M."/>
            <person name="Weitz H."/>
            <person name="Taylor A."/>
            <person name="Grigoriev I.V."/>
            <person name="Nagy L.G."/>
            <person name="Martin F."/>
            <person name="Kauserud H."/>
        </authorList>
    </citation>
    <scope>NUCLEOTIDE SEQUENCE</scope>
    <source>
        <strain evidence="2">CBHHK067</strain>
    </source>
</reference>
<feature type="compositionally biased region" description="Basic residues" evidence="1">
    <location>
        <begin position="10"/>
        <end position="19"/>
    </location>
</feature>
<keyword evidence="3" id="KW-1185">Reference proteome</keyword>
<evidence type="ECO:0000313" key="2">
    <source>
        <dbReference type="EMBL" id="KAJ7692465.1"/>
    </source>
</evidence>
<organism evidence="2 3">
    <name type="scientific">Mycena rosella</name>
    <name type="common">Pink bonnet</name>
    <name type="synonym">Agaricus rosellus</name>
    <dbReference type="NCBI Taxonomy" id="1033263"/>
    <lineage>
        <taxon>Eukaryota</taxon>
        <taxon>Fungi</taxon>
        <taxon>Dikarya</taxon>
        <taxon>Basidiomycota</taxon>
        <taxon>Agaricomycotina</taxon>
        <taxon>Agaricomycetes</taxon>
        <taxon>Agaricomycetidae</taxon>
        <taxon>Agaricales</taxon>
        <taxon>Marasmiineae</taxon>
        <taxon>Mycenaceae</taxon>
        <taxon>Mycena</taxon>
    </lineage>
</organism>
<feature type="compositionally biased region" description="Basic and acidic residues" evidence="1">
    <location>
        <begin position="72"/>
        <end position="85"/>
    </location>
</feature>
<feature type="region of interest" description="Disordered" evidence="1">
    <location>
        <begin position="66"/>
        <end position="85"/>
    </location>
</feature>
<dbReference type="EMBL" id="JARKIE010000052">
    <property type="protein sequence ID" value="KAJ7692465.1"/>
    <property type="molecule type" value="Genomic_DNA"/>
</dbReference>
<evidence type="ECO:0000256" key="1">
    <source>
        <dbReference type="SAM" id="MobiDB-lite"/>
    </source>
</evidence>
<feature type="region of interest" description="Disordered" evidence="1">
    <location>
        <begin position="1"/>
        <end position="47"/>
    </location>
</feature>
<dbReference type="AlphaFoldDB" id="A0AAD7DIL1"/>
<sequence length="153" mass="16928">MSHPCALKQKTPRTTRRRRDQPPMQIPPRHLPGATHRAPKPALYKTKRAPLRRAVELASSAVAFLAPKPPKKHEPTHAGGKKREPTYAADVRAIIREVMAHQAQDEAADERLWALLSRSGRVVGGPDKFARVNLKEGGTGDRIDAAPGWMRGM</sequence>
<proteinExistence type="predicted"/>
<gene>
    <name evidence="2" type="ORF">B0H17DRAFT_1133189</name>
</gene>
<comment type="caution">
    <text evidence="2">The sequence shown here is derived from an EMBL/GenBank/DDBJ whole genome shotgun (WGS) entry which is preliminary data.</text>
</comment>
<name>A0AAD7DIL1_MYCRO</name>
<dbReference type="Proteomes" id="UP001221757">
    <property type="component" value="Unassembled WGS sequence"/>
</dbReference>